<gene>
    <name evidence="1" type="primary">jg23039</name>
    <name evidence="1" type="ORF">PAEG_LOCUS20737</name>
</gene>
<proteinExistence type="predicted"/>
<keyword evidence="2" id="KW-1185">Reference proteome</keyword>
<name>A0A8S4S0L5_9NEOP</name>
<organism evidence="1 2">
    <name type="scientific">Pararge aegeria aegeria</name>
    <dbReference type="NCBI Taxonomy" id="348720"/>
    <lineage>
        <taxon>Eukaryota</taxon>
        <taxon>Metazoa</taxon>
        <taxon>Ecdysozoa</taxon>
        <taxon>Arthropoda</taxon>
        <taxon>Hexapoda</taxon>
        <taxon>Insecta</taxon>
        <taxon>Pterygota</taxon>
        <taxon>Neoptera</taxon>
        <taxon>Endopterygota</taxon>
        <taxon>Lepidoptera</taxon>
        <taxon>Glossata</taxon>
        <taxon>Ditrysia</taxon>
        <taxon>Papilionoidea</taxon>
        <taxon>Nymphalidae</taxon>
        <taxon>Satyrinae</taxon>
        <taxon>Satyrini</taxon>
        <taxon>Parargina</taxon>
        <taxon>Pararge</taxon>
    </lineage>
</organism>
<evidence type="ECO:0000313" key="1">
    <source>
        <dbReference type="EMBL" id="CAH2244828.1"/>
    </source>
</evidence>
<reference evidence="1" key="1">
    <citation type="submission" date="2022-03" db="EMBL/GenBank/DDBJ databases">
        <authorList>
            <person name="Lindestad O."/>
        </authorList>
    </citation>
    <scope>NUCLEOTIDE SEQUENCE</scope>
</reference>
<accession>A0A8S4S0L5</accession>
<evidence type="ECO:0000313" key="2">
    <source>
        <dbReference type="Proteomes" id="UP000838756"/>
    </source>
</evidence>
<dbReference type="Proteomes" id="UP000838756">
    <property type="component" value="Unassembled WGS sequence"/>
</dbReference>
<protein>
    <submittedName>
        <fullName evidence="1">Jg23039 protein</fullName>
    </submittedName>
</protein>
<dbReference type="EMBL" id="CAKXAJ010025865">
    <property type="protein sequence ID" value="CAH2244828.1"/>
    <property type="molecule type" value="Genomic_DNA"/>
</dbReference>
<dbReference type="AlphaFoldDB" id="A0A8S4S0L5"/>
<comment type="caution">
    <text evidence="1">The sequence shown here is derived from an EMBL/GenBank/DDBJ whole genome shotgun (WGS) entry which is preliminary data.</text>
</comment>
<sequence length="72" mass="7954">MGSTICKCAVEMIWHSEQKKNTRRPDDEGGNSFYGVRCGQRTGKEVCKQLFGTLSVIESIEHTKGDNICSGT</sequence>